<gene>
    <name evidence="2" type="ORF">BTM25_55420</name>
</gene>
<organism evidence="2 3">
    <name type="scientific">Actinomadura rubteroloni</name>
    <dbReference type="NCBI Taxonomy" id="1926885"/>
    <lineage>
        <taxon>Bacteria</taxon>
        <taxon>Bacillati</taxon>
        <taxon>Actinomycetota</taxon>
        <taxon>Actinomycetes</taxon>
        <taxon>Streptosporangiales</taxon>
        <taxon>Thermomonosporaceae</taxon>
        <taxon>Actinomadura</taxon>
    </lineage>
</organism>
<sequence>MSRDGRRLFKLVAGRAPWSADALVPALDRLGGVHLPLGGSMYDPSDPMSKMFFNVLAMFVEFEADLLMRTREGIAVARFCGKLKGRAREPTARYRRLPSPN</sequence>
<evidence type="ECO:0000313" key="2">
    <source>
        <dbReference type="EMBL" id="POM22592.1"/>
    </source>
</evidence>
<dbReference type="Proteomes" id="UP000242367">
    <property type="component" value="Unassembled WGS sequence"/>
</dbReference>
<name>A0A2P4UC41_9ACTN</name>
<feature type="domain" description="Resolvase/invertase-type recombinase catalytic" evidence="1">
    <location>
        <begin position="37"/>
        <end position="82"/>
    </location>
</feature>
<dbReference type="GO" id="GO:0000150">
    <property type="term" value="F:DNA strand exchange activity"/>
    <property type="evidence" value="ECO:0007669"/>
    <property type="project" value="InterPro"/>
</dbReference>
<dbReference type="AlphaFoldDB" id="A0A2P4UC41"/>
<dbReference type="EMBL" id="MTBP01000005">
    <property type="protein sequence ID" value="POM22592.1"/>
    <property type="molecule type" value="Genomic_DNA"/>
</dbReference>
<reference evidence="2 3" key="1">
    <citation type="journal article" date="2017" name="Chemistry">
        <title>Isolation, Biosynthesis and Chemical Modifications of Rubterolones A-F: Rare Tropolone Alkaloids from Actinomadura sp. 5-2.</title>
        <authorList>
            <person name="Guo H."/>
            <person name="Benndorf R."/>
            <person name="Leichnitz D."/>
            <person name="Klassen J.L."/>
            <person name="Vollmers J."/>
            <person name="Gorls H."/>
            <person name="Steinacker M."/>
            <person name="Weigel C."/>
            <person name="Dahse H.M."/>
            <person name="Kaster A.K."/>
            <person name="de Beer Z.W."/>
            <person name="Poulsen M."/>
            <person name="Beemelmanns C."/>
        </authorList>
    </citation>
    <scope>NUCLEOTIDE SEQUENCE [LARGE SCALE GENOMIC DNA]</scope>
    <source>
        <strain evidence="2 3">5-2</strain>
    </source>
</reference>
<proteinExistence type="predicted"/>
<dbReference type="InterPro" id="IPR006119">
    <property type="entry name" value="Resolv_N"/>
</dbReference>
<accession>A0A2P4UC41</accession>
<comment type="caution">
    <text evidence="2">The sequence shown here is derived from an EMBL/GenBank/DDBJ whole genome shotgun (WGS) entry which is preliminary data.</text>
</comment>
<protein>
    <recommendedName>
        <fullName evidence="1">Resolvase/invertase-type recombinase catalytic domain-containing protein</fullName>
    </recommendedName>
</protein>
<evidence type="ECO:0000259" key="1">
    <source>
        <dbReference type="Pfam" id="PF00239"/>
    </source>
</evidence>
<dbReference type="Pfam" id="PF00239">
    <property type="entry name" value="Resolvase"/>
    <property type="match status" value="1"/>
</dbReference>
<evidence type="ECO:0000313" key="3">
    <source>
        <dbReference type="Proteomes" id="UP000242367"/>
    </source>
</evidence>
<dbReference type="GO" id="GO:0003677">
    <property type="term" value="F:DNA binding"/>
    <property type="evidence" value="ECO:0007669"/>
    <property type="project" value="InterPro"/>
</dbReference>
<dbReference type="SUPFAM" id="SSF53041">
    <property type="entry name" value="Resolvase-like"/>
    <property type="match status" value="1"/>
</dbReference>
<dbReference type="InterPro" id="IPR036162">
    <property type="entry name" value="Resolvase-like_N_sf"/>
</dbReference>
<keyword evidence="3" id="KW-1185">Reference proteome</keyword>